<organism evidence="3 4">
    <name type="scientific">Calidris pygmaea</name>
    <name type="common">Spoon-billed sandpiper</name>
    <dbReference type="NCBI Taxonomy" id="425635"/>
    <lineage>
        <taxon>Eukaryota</taxon>
        <taxon>Metazoa</taxon>
        <taxon>Chordata</taxon>
        <taxon>Craniata</taxon>
        <taxon>Vertebrata</taxon>
        <taxon>Euteleostomi</taxon>
        <taxon>Archelosauria</taxon>
        <taxon>Archosauria</taxon>
        <taxon>Dinosauria</taxon>
        <taxon>Saurischia</taxon>
        <taxon>Theropoda</taxon>
        <taxon>Coelurosauria</taxon>
        <taxon>Aves</taxon>
        <taxon>Neognathae</taxon>
        <taxon>Neoaves</taxon>
        <taxon>Charadriiformes</taxon>
        <taxon>Scolopacidae</taxon>
        <taxon>Calidris</taxon>
    </lineage>
</organism>
<protein>
    <submittedName>
        <fullName evidence="3">Uncharacterized protein</fullName>
    </submittedName>
</protein>
<evidence type="ECO:0000313" key="4">
    <source>
        <dbReference type="Proteomes" id="UP000694419"/>
    </source>
</evidence>
<feature type="transmembrane region" description="Helical" evidence="2">
    <location>
        <begin position="6"/>
        <end position="29"/>
    </location>
</feature>
<reference evidence="3" key="1">
    <citation type="submission" date="2025-08" db="UniProtKB">
        <authorList>
            <consortium name="Ensembl"/>
        </authorList>
    </citation>
    <scope>IDENTIFICATION</scope>
</reference>
<evidence type="ECO:0000313" key="3">
    <source>
        <dbReference type="Ensembl" id="ENSCPGP00000019363.1"/>
    </source>
</evidence>
<keyword evidence="4" id="KW-1185">Reference proteome</keyword>
<dbReference type="AlphaFoldDB" id="A0A8C3KD59"/>
<dbReference type="Proteomes" id="UP000694419">
    <property type="component" value="Unplaced"/>
</dbReference>
<keyword evidence="2" id="KW-0472">Membrane</keyword>
<keyword evidence="2" id="KW-1133">Transmembrane helix</keyword>
<reference evidence="3" key="2">
    <citation type="submission" date="2025-09" db="UniProtKB">
        <authorList>
            <consortium name="Ensembl"/>
        </authorList>
    </citation>
    <scope>IDENTIFICATION</scope>
</reference>
<evidence type="ECO:0000256" key="1">
    <source>
        <dbReference type="SAM" id="MobiDB-lite"/>
    </source>
</evidence>
<keyword evidence="2" id="KW-0812">Transmembrane</keyword>
<sequence length="120" mass="12450">MILGYFGVFRIGFGSILGHFGPIWVFVYFGSLWAQLGPFQDQFLSILGHFGPILGHFGPFWGCWVSAHPALCVCAPPFPIQDAAGGVAVADGAVAGGGLPPSPREGGVPAGFGDAPPRPQ</sequence>
<proteinExistence type="predicted"/>
<accession>A0A8C3KD59</accession>
<feature type="region of interest" description="Disordered" evidence="1">
    <location>
        <begin position="97"/>
        <end position="120"/>
    </location>
</feature>
<name>A0A8C3KD59_9CHAR</name>
<evidence type="ECO:0000256" key="2">
    <source>
        <dbReference type="SAM" id="Phobius"/>
    </source>
</evidence>
<dbReference type="Ensembl" id="ENSCPGT00000021192.1">
    <property type="protein sequence ID" value="ENSCPGP00000019363.1"/>
    <property type="gene ID" value="ENSCPGG00000013556.1"/>
</dbReference>